<dbReference type="Proteomes" id="UP000316213">
    <property type="component" value="Unassembled WGS sequence"/>
</dbReference>
<keyword evidence="1" id="KW-0812">Transmembrane</keyword>
<dbReference type="EMBL" id="SJPM01000008">
    <property type="protein sequence ID" value="TWT94270.1"/>
    <property type="molecule type" value="Genomic_DNA"/>
</dbReference>
<gene>
    <name evidence="3" type="ORF">Pla100_38800</name>
</gene>
<sequence length="694" mass="77389">MSFLAPFYLLGALSVLAPIVFHLIRRQPKGAIPVSSLMFLRPTPPRLTRRSRLDDWPLLILRGLILLLIAAAFARPFLNESATTMEAGVNRRVVVLIDTSASMRREEIWTDAKTVAIDAIHQLASNDAIAVFSFDRKIQLRFATSLDGAAESAPTDRDTELAVEAINELNPTWHATDFAAALKDVAQWTQSWGDDSSSGAEASPVHIVLVSDMQTGKGIESLQAYPWPDNVSVSVERLEPISEGNASAVVMAGVGQDGRIPIRVTRDASGTTSPISIRWQSESLEPDESQWRTIDLSSGQTQTIQLELPEAKTARLTLRGDEQSFDNTRHFLTPEPLKLDLVYLGGSADERSNDAEFFLRKVPFDDDGRRVEVTSWTAETIDEELDPAVCPLVIVVDPTEVSDRSRTDRLKSYVQSGGTCLLVLGNPMEGRKAAGDKDQWNDLLEMQIDEASVSDYAMISYVDFRDPVFEPFALPQFSDFTKIRFWSYRRLSLMPDSWKTVVSFDGGDPLLLKKRLGNGHIWLMTAGWQPSASQFALSSKFVPMMTQLFESGIASRPIASAVTVGDTIEGLSNPKAALTRLDEQLNPIGPIDPESGITEPGYYRLTEDDRSFDFVANLDESESRVAVVDEERLEQLGVPLKTQISRTVQVDYERQLRHRELENRQRWWQILLLVALVLIAVETLWGSRRARQIA</sequence>
<keyword evidence="1" id="KW-1133">Transmembrane helix</keyword>
<dbReference type="InterPro" id="IPR024163">
    <property type="entry name" value="Aerotolerance_reg_N"/>
</dbReference>
<feature type="transmembrane region" description="Helical" evidence="1">
    <location>
        <begin position="6"/>
        <end position="24"/>
    </location>
</feature>
<dbReference type="AlphaFoldDB" id="A0A5C6A4G9"/>
<dbReference type="OrthoDB" id="228877at2"/>
<dbReference type="InterPro" id="IPR036465">
    <property type="entry name" value="vWFA_dom_sf"/>
</dbReference>
<evidence type="ECO:0000259" key="2">
    <source>
        <dbReference type="PROSITE" id="PS50234"/>
    </source>
</evidence>
<protein>
    <recommendedName>
        <fullName evidence="2">VWFA domain-containing protein</fullName>
    </recommendedName>
</protein>
<dbReference type="Pfam" id="PF13519">
    <property type="entry name" value="VWA_2"/>
    <property type="match status" value="1"/>
</dbReference>
<reference evidence="3 4" key="1">
    <citation type="submission" date="2019-02" db="EMBL/GenBank/DDBJ databases">
        <title>Deep-cultivation of Planctomycetes and their phenomic and genomic characterization uncovers novel biology.</title>
        <authorList>
            <person name="Wiegand S."/>
            <person name="Jogler M."/>
            <person name="Boedeker C."/>
            <person name="Pinto D."/>
            <person name="Vollmers J."/>
            <person name="Rivas-Marin E."/>
            <person name="Kohn T."/>
            <person name="Peeters S.H."/>
            <person name="Heuer A."/>
            <person name="Rast P."/>
            <person name="Oberbeckmann S."/>
            <person name="Bunk B."/>
            <person name="Jeske O."/>
            <person name="Meyerdierks A."/>
            <person name="Storesund J.E."/>
            <person name="Kallscheuer N."/>
            <person name="Luecker S."/>
            <person name="Lage O.M."/>
            <person name="Pohl T."/>
            <person name="Merkel B.J."/>
            <person name="Hornburger P."/>
            <person name="Mueller R.-W."/>
            <person name="Bruemmer F."/>
            <person name="Labrenz M."/>
            <person name="Spormann A.M."/>
            <person name="Op Den Camp H."/>
            <person name="Overmann J."/>
            <person name="Amann R."/>
            <person name="Jetten M.S.M."/>
            <person name="Mascher T."/>
            <person name="Medema M.H."/>
            <person name="Devos D.P."/>
            <person name="Kaster A.-K."/>
            <person name="Ovreas L."/>
            <person name="Rohde M."/>
            <person name="Galperin M.Y."/>
            <person name="Jogler C."/>
        </authorList>
    </citation>
    <scope>NUCLEOTIDE SEQUENCE [LARGE SCALE GENOMIC DNA]</scope>
    <source>
        <strain evidence="3 4">Pla100</strain>
    </source>
</reference>
<name>A0A5C6A4G9_9BACT</name>
<proteinExistence type="predicted"/>
<keyword evidence="1" id="KW-0472">Membrane</keyword>
<dbReference type="InterPro" id="IPR011933">
    <property type="entry name" value="Double_TM_dom"/>
</dbReference>
<evidence type="ECO:0000313" key="3">
    <source>
        <dbReference type="EMBL" id="TWT94270.1"/>
    </source>
</evidence>
<dbReference type="PANTHER" id="PTHR37464">
    <property type="entry name" value="BLL2463 PROTEIN"/>
    <property type="match status" value="1"/>
</dbReference>
<dbReference type="InterPro" id="IPR029062">
    <property type="entry name" value="Class_I_gatase-like"/>
</dbReference>
<evidence type="ECO:0000256" key="1">
    <source>
        <dbReference type="SAM" id="Phobius"/>
    </source>
</evidence>
<dbReference type="SUPFAM" id="SSF53300">
    <property type="entry name" value="vWA-like"/>
    <property type="match status" value="1"/>
</dbReference>
<dbReference type="Gene3D" id="3.40.50.410">
    <property type="entry name" value="von Willebrand factor, type A domain"/>
    <property type="match status" value="1"/>
</dbReference>
<feature type="transmembrane region" description="Helical" evidence="1">
    <location>
        <begin position="56"/>
        <end position="74"/>
    </location>
</feature>
<dbReference type="PROSITE" id="PS50234">
    <property type="entry name" value="VWFA"/>
    <property type="match status" value="1"/>
</dbReference>
<feature type="domain" description="VWFA" evidence="2">
    <location>
        <begin position="92"/>
        <end position="257"/>
    </location>
</feature>
<organism evidence="3 4">
    <name type="scientific">Neorhodopirellula pilleata</name>
    <dbReference type="NCBI Taxonomy" id="2714738"/>
    <lineage>
        <taxon>Bacteria</taxon>
        <taxon>Pseudomonadati</taxon>
        <taxon>Planctomycetota</taxon>
        <taxon>Planctomycetia</taxon>
        <taxon>Pirellulales</taxon>
        <taxon>Pirellulaceae</taxon>
        <taxon>Neorhodopirellula</taxon>
    </lineage>
</organism>
<dbReference type="NCBIfam" id="TIGR02226">
    <property type="entry name" value="two_anch"/>
    <property type="match status" value="1"/>
</dbReference>
<dbReference type="RefSeq" id="WP_146579200.1">
    <property type="nucleotide sequence ID" value="NZ_SJPM01000008.1"/>
</dbReference>
<comment type="caution">
    <text evidence="3">The sequence shown here is derived from an EMBL/GenBank/DDBJ whole genome shotgun (WGS) entry which is preliminary data.</text>
</comment>
<feature type="transmembrane region" description="Helical" evidence="1">
    <location>
        <begin position="667"/>
        <end position="685"/>
    </location>
</feature>
<dbReference type="PANTHER" id="PTHR37464:SF1">
    <property type="entry name" value="BLL2463 PROTEIN"/>
    <property type="match status" value="1"/>
</dbReference>
<keyword evidence="4" id="KW-1185">Reference proteome</keyword>
<dbReference type="Pfam" id="PF07584">
    <property type="entry name" value="BatA"/>
    <property type="match status" value="1"/>
</dbReference>
<accession>A0A5C6A4G9</accession>
<dbReference type="CDD" id="cd00198">
    <property type="entry name" value="vWFA"/>
    <property type="match status" value="1"/>
</dbReference>
<dbReference type="Gene3D" id="3.40.50.880">
    <property type="match status" value="1"/>
</dbReference>
<dbReference type="InterPro" id="IPR002035">
    <property type="entry name" value="VWF_A"/>
</dbReference>
<evidence type="ECO:0000313" key="4">
    <source>
        <dbReference type="Proteomes" id="UP000316213"/>
    </source>
</evidence>